<evidence type="ECO:0000259" key="14">
    <source>
        <dbReference type="PROSITE" id="PS50011"/>
    </source>
</evidence>
<evidence type="ECO:0000313" key="16">
    <source>
        <dbReference type="EMBL" id="EOY15542.1"/>
    </source>
</evidence>
<dbReference type="PANTHER" id="PTHR43895">
    <property type="entry name" value="CALCIUM/CALMODULIN-DEPENDENT PROTEIN KINASE KINASE-RELATED"/>
    <property type="match status" value="1"/>
</dbReference>
<dbReference type="PROSITE" id="PS50011">
    <property type="entry name" value="PROTEIN_KINASE_DOM"/>
    <property type="match status" value="1"/>
</dbReference>
<evidence type="ECO:0000256" key="13">
    <source>
        <dbReference type="RuleBase" id="RU000304"/>
    </source>
</evidence>
<keyword evidence="9" id="KW-0464">Manganese</keyword>
<evidence type="ECO:0000256" key="9">
    <source>
        <dbReference type="ARBA" id="ARBA00023211"/>
    </source>
</evidence>
<dbReference type="AlphaFoldDB" id="A0A061FFN9"/>
<evidence type="ECO:0000256" key="6">
    <source>
        <dbReference type="ARBA" id="ARBA00022741"/>
    </source>
</evidence>
<evidence type="ECO:0000256" key="11">
    <source>
        <dbReference type="ARBA" id="ARBA00048679"/>
    </source>
</evidence>
<gene>
    <name evidence="16" type="ORF">TCM_034561</name>
</gene>
<dbReference type="Pfam" id="PF00069">
    <property type="entry name" value="Pkinase"/>
    <property type="match status" value="1"/>
</dbReference>
<dbReference type="SMART" id="SM00220">
    <property type="entry name" value="S_TKc"/>
    <property type="match status" value="1"/>
</dbReference>
<dbReference type="PANTHER" id="PTHR43895:SF114">
    <property type="entry name" value="NON-SPECIFIC SERINE_THREONINE PROTEIN KINASE"/>
    <property type="match status" value="1"/>
</dbReference>
<dbReference type="InterPro" id="IPR004041">
    <property type="entry name" value="NAF_dom"/>
</dbReference>
<dbReference type="PROSITE" id="PS50816">
    <property type="entry name" value="NAF"/>
    <property type="match status" value="1"/>
</dbReference>
<keyword evidence="8 12" id="KW-0067">ATP-binding</keyword>
<sequence length="397" mass="45096">MVVRKVGKYEIGRTIGEGTFAKVKFAQNTETGESVAMKVLDRSTIIKHKMVDQIKREISIMKLVRHPYVVRLHEVIASRTKIYIILEFITGGELFDKIVHNGRLSEAEARRYFQQLIDGVEYCHSKGVYHRDLKPENLLLDSQGNLKISDFGLSALPEQGVSLLRTTCGTPNYVAPEVLSHKGYDGAVADVWSCGVILYVLMAGYLPFDELDLTTLYSKIERAEFSCPSWFPVGAKSLIHRILDPNPQTRITIEQIRSDEWFKKGFVPVRLLEYEDINLDDVNAVFDDPEEERGNEQSGNEDMGPLILNAFDLIILSQGLNLATLFDRGQDSMKYQTRFVSQKPARVVLSSMEVVAQSMGYKTHIRNYKMRVEGLSANKTSHFSVILEVFLRLLPHF</sequence>
<keyword evidence="7 16" id="KW-0418">Kinase</keyword>
<keyword evidence="5" id="KW-0808">Transferase</keyword>
<dbReference type="InterPro" id="IPR011009">
    <property type="entry name" value="Kinase-like_dom_sf"/>
</dbReference>
<dbReference type="InterPro" id="IPR017441">
    <property type="entry name" value="Protein_kinase_ATP_BS"/>
</dbReference>
<keyword evidence="4 13" id="KW-0723">Serine/threonine-protein kinase</keyword>
<dbReference type="Gramene" id="EOY15542">
    <property type="protein sequence ID" value="EOY15542"/>
    <property type="gene ID" value="TCM_034561"/>
</dbReference>
<comment type="cofactor">
    <cofactor evidence="1">
        <name>Mn(2+)</name>
        <dbReference type="ChEBI" id="CHEBI:29035"/>
    </cofactor>
</comment>
<evidence type="ECO:0000256" key="1">
    <source>
        <dbReference type="ARBA" id="ARBA00001936"/>
    </source>
</evidence>
<evidence type="ECO:0000256" key="4">
    <source>
        <dbReference type="ARBA" id="ARBA00022527"/>
    </source>
</evidence>
<dbReference type="PROSITE" id="PS00107">
    <property type="entry name" value="PROTEIN_KINASE_ATP"/>
    <property type="match status" value="1"/>
</dbReference>
<evidence type="ECO:0000313" key="17">
    <source>
        <dbReference type="Proteomes" id="UP000026915"/>
    </source>
</evidence>
<evidence type="ECO:0000256" key="5">
    <source>
        <dbReference type="ARBA" id="ARBA00022679"/>
    </source>
</evidence>
<evidence type="ECO:0000256" key="8">
    <source>
        <dbReference type="ARBA" id="ARBA00022840"/>
    </source>
</evidence>
<evidence type="ECO:0000256" key="3">
    <source>
        <dbReference type="ARBA" id="ARBA00012513"/>
    </source>
</evidence>
<keyword evidence="6 12" id="KW-0547">Nucleotide-binding</keyword>
<dbReference type="InterPro" id="IPR018451">
    <property type="entry name" value="NAF/FISL_domain"/>
</dbReference>
<dbReference type="SUPFAM" id="SSF56112">
    <property type="entry name" value="Protein kinase-like (PK-like)"/>
    <property type="match status" value="1"/>
</dbReference>
<organism evidence="16 17">
    <name type="scientific">Theobroma cacao</name>
    <name type="common">Cacao</name>
    <name type="synonym">Cocoa</name>
    <dbReference type="NCBI Taxonomy" id="3641"/>
    <lineage>
        <taxon>Eukaryota</taxon>
        <taxon>Viridiplantae</taxon>
        <taxon>Streptophyta</taxon>
        <taxon>Embryophyta</taxon>
        <taxon>Tracheophyta</taxon>
        <taxon>Spermatophyta</taxon>
        <taxon>Magnoliopsida</taxon>
        <taxon>eudicotyledons</taxon>
        <taxon>Gunneridae</taxon>
        <taxon>Pentapetalae</taxon>
        <taxon>rosids</taxon>
        <taxon>malvids</taxon>
        <taxon>Malvales</taxon>
        <taxon>Malvaceae</taxon>
        <taxon>Byttnerioideae</taxon>
        <taxon>Theobroma</taxon>
    </lineage>
</organism>
<comment type="similarity">
    <text evidence="2">Belongs to the protein kinase superfamily. CAMK Ser/Thr protein kinase family. SNF1 subfamily.</text>
</comment>
<dbReference type="FunFam" id="3.30.200.20:FF:000096">
    <property type="entry name" value="Non-specific serine/threonine protein kinase"/>
    <property type="match status" value="1"/>
</dbReference>
<dbReference type="PROSITE" id="PS00108">
    <property type="entry name" value="PROTEIN_KINASE_ST"/>
    <property type="match status" value="1"/>
</dbReference>
<comment type="catalytic activity">
    <reaction evidence="11">
        <text>L-seryl-[protein] + ATP = O-phospho-L-seryl-[protein] + ADP + H(+)</text>
        <dbReference type="Rhea" id="RHEA:17989"/>
        <dbReference type="Rhea" id="RHEA-COMP:9863"/>
        <dbReference type="Rhea" id="RHEA-COMP:11604"/>
        <dbReference type="ChEBI" id="CHEBI:15378"/>
        <dbReference type="ChEBI" id="CHEBI:29999"/>
        <dbReference type="ChEBI" id="CHEBI:30616"/>
        <dbReference type="ChEBI" id="CHEBI:83421"/>
        <dbReference type="ChEBI" id="CHEBI:456216"/>
        <dbReference type="EC" id="2.7.11.1"/>
    </reaction>
</comment>
<keyword evidence="17" id="KW-1185">Reference proteome</keyword>
<feature type="domain" description="NAF" evidence="15">
    <location>
        <begin position="303"/>
        <end position="327"/>
    </location>
</feature>
<accession>A0A061FFN9</accession>
<dbReference type="EC" id="2.7.11.1" evidence="3"/>
<dbReference type="GO" id="GO:0007165">
    <property type="term" value="P:signal transduction"/>
    <property type="evidence" value="ECO:0007669"/>
    <property type="project" value="InterPro"/>
</dbReference>
<dbReference type="Pfam" id="PF03822">
    <property type="entry name" value="NAF"/>
    <property type="match status" value="1"/>
</dbReference>
<dbReference type="InterPro" id="IPR000719">
    <property type="entry name" value="Prot_kinase_dom"/>
</dbReference>
<proteinExistence type="inferred from homology"/>
<feature type="domain" description="Protein kinase" evidence="14">
    <location>
        <begin position="9"/>
        <end position="262"/>
    </location>
</feature>
<evidence type="ECO:0000256" key="2">
    <source>
        <dbReference type="ARBA" id="ARBA00006234"/>
    </source>
</evidence>
<dbReference type="Gene3D" id="1.10.510.10">
    <property type="entry name" value="Transferase(Phosphotransferase) domain 1"/>
    <property type="match status" value="1"/>
</dbReference>
<dbReference type="Proteomes" id="UP000026915">
    <property type="component" value="Chromosome 8"/>
</dbReference>
<dbReference type="CDD" id="cd12195">
    <property type="entry name" value="CIPK_C"/>
    <property type="match status" value="1"/>
</dbReference>
<dbReference type="InterPro" id="IPR008271">
    <property type="entry name" value="Ser/Thr_kinase_AS"/>
</dbReference>
<dbReference type="EMBL" id="CM001886">
    <property type="protein sequence ID" value="EOY15542.1"/>
    <property type="molecule type" value="Genomic_DNA"/>
</dbReference>
<comment type="catalytic activity">
    <reaction evidence="10">
        <text>L-threonyl-[protein] + ATP = O-phospho-L-threonyl-[protein] + ADP + H(+)</text>
        <dbReference type="Rhea" id="RHEA:46608"/>
        <dbReference type="Rhea" id="RHEA-COMP:11060"/>
        <dbReference type="Rhea" id="RHEA-COMP:11605"/>
        <dbReference type="ChEBI" id="CHEBI:15378"/>
        <dbReference type="ChEBI" id="CHEBI:30013"/>
        <dbReference type="ChEBI" id="CHEBI:30616"/>
        <dbReference type="ChEBI" id="CHEBI:61977"/>
        <dbReference type="ChEBI" id="CHEBI:456216"/>
        <dbReference type="EC" id="2.7.11.1"/>
    </reaction>
</comment>
<dbReference type="HOGENOM" id="CLU_000288_59_0_1"/>
<feature type="binding site" evidence="12">
    <location>
        <position position="47"/>
    </location>
    <ligand>
        <name>ATP</name>
        <dbReference type="ChEBI" id="CHEBI:30616"/>
    </ligand>
</feature>
<evidence type="ECO:0000256" key="12">
    <source>
        <dbReference type="PROSITE-ProRule" id="PRU10141"/>
    </source>
</evidence>
<evidence type="ECO:0000256" key="10">
    <source>
        <dbReference type="ARBA" id="ARBA00047899"/>
    </source>
</evidence>
<dbReference type="FunFam" id="3.30.310.80:FF:000005">
    <property type="entry name" value="Non-specific serine/threonine protein kinase"/>
    <property type="match status" value="1"/>
</dbReference>
<protein>
    <recommendedName>
        <fullName evidence="3">non-specific serine/threonine protein kinase</fullName>
        <ecNumber evidence="3">2.7.11.1</ecNumber>
    </recommendedName>
</protein>
<evidence type="ECO:0000259" key="15">
    <source>
        <dbReference type="PROSITE" id="PS50816"/>
    </source>
</evidence>
<dbReference type="GO" id="GO:0004674">
    <property type="term" value="F:protein serine/threonine kinase activity"/>
    <property type="evidence" value="ECO:0007669"/>
    <property type="project" value="UniProtKB-KW"/>
</dbReference>
<dbReference type="GO" id="GO:0005524">
    <property type="term" value="F:ATP binding"/>
    <property type="evidence" value="ECO:0007669"/>
    <property type="project" value="UniProtKB-UniRule"/>
</dbReference>
<reference evidence="16 17" key="1">
    <citation type="journal article" date="2013" name="Genome Biol.">
        <title>The genome sequence of the most widely cultivated cacao type and its use to identify candidate genes regulating pod color.</title>
        <authorList>
            <person name="Motamayor J.C."/>
            <person name="Mockaitis K."/>
            <person name="Schmutz J."/>
            <person name="Haiminen N."/>
            <person name="Iii D.L."/>
            <person name="Cornejo O."/>
            <person name="Findley S.D."/>
            <person name="Zheng P."/>
            <person name="Utro F."/>
            <person name="Royaert S."/>
            <person name="Saski C."/>
            <person name="Jenkins J."/>
            <person name="Podicheti R."/>
            <person name="Zhao M."/>
            <person name="Scheffler B.E."/>
            <person name="Stack J.C."/>
            <person name="Feltus F.A."/>
            <person name="Mustiga G.M."/>
            <person name="Amores F."/>
            <person name="Phillips W."/>
            <person name="Marelli J.P."/>
            <person name="May G.D."/>
            <person name="Shapiro H."/>
            <person name="Ma J."/>
            <person name="Bustamante C.D."/>
            <person name="Schnell R.J."/>
            <person name="Main D."/>
            <person name="Gilbert D."/>
            <person name="Parida L."/>
            <person name="Kuhn D.N."/>
        </authorList>
    </citation>
    <scope>NUCLEOTIDE SEQUENCE [LARGE SCALE GENOMIC DNA]</scope>
    <source>
        <strain evidence="17">cv. Matina 1-6</strain>
    </source>
</reference>
<dbReference type="FunFam" id="1.10.510.10:FF:000279">
    <property type="entry name" value="Non-specific serine/threonine protein kinase"/>
    <property type="match status" value="1"/>
</dbReference>
<name>A0A061FFN9_THECC</name>
<dbReference type="Gene3D" id="3.30.310.80">
    <property type="entry name" value="Kinase associated domain 1, KA1"/>
    <property type="match status" value="1"/>
</dbReference>
<evidence type="ECO:0000256" key="7">
    <source>
        <dbReference type="ARBA" id="ARBA00022777"/>
    </source>
</evidence>
<dbReference type="GO" id="GO:0106310">
    <property type="term" value="F:protein serine kinase activity"/>
    <property type="evidence" value="ECO:0007669"/>
    <property type="project" value="RHEA"/>
</dbReference>